<sequence length="1039" mass="111696">MSAAVIRFSAFRRLHCLVCVPSSSPPPQRGAGTHPRKPQQSSVRIISQLFHPSQRAKRGRDLPDLGVRPRPGWVRFVVQILVVACLWPATGQTVASLAQTRVSGYTYYVQPGDTWFAIAQATGQTISVLQQVNPQAVRNFDLLYTGEQIQVPSAGQPRYHDVQPGDSLASVASTYDVSVGLLVATNPQLGGSAGSLAVGVRLLVPLLNAEADSGPSFEFDPSVAMASLPEGVVVPLSYRVKPDAPGLQSEDAVGGSLIPDPAVPPPVCTAPPGYADFIRSALNYWQGKAQGIARSAGLCNLTVGELVDGQDINGDGFNDLLVTLESGGLAEPDVPERTDLLLLHWLGENLQPALQTRASGRVSLLAAGDVNSDLRRDLVWTDQSCGASACYTRVHAMSWDQETATWRDWTETPISMVNADVRLMDADVLGDGLAIRLQGGVHQAEGAGPQRARTEIWASRQGQPFALQALEFGPTTHLYHVVLEAHLKTVQSPYQDLHSAQQLYRQVLADDSLQVWHDATEQDFMRAFSLLRLAVIASYQQQPDVATEIVNVLEQAYPASPFTGLGRNWLAAYTGADDPIVGCAAAQAWAKTHPATWQPFGLFGWSNPGMTPDAVCPVIEGEFGQRLDIEPAVDPQASTTPPAELSLFPNAEELRNLSPEAFAASDDLPECPGTLDGYPRMIESLLNGLQGDLLLVETWLRLCEVVSDSIGTLSQLDLNGDGHDDTVAIVGREETDGQGPDGYGGRLAVYYGSFGNASSLIFEPAVVGLPSLLALQDLNNDTKSELAWVDEVCNAVCLSTVEVLTWNGDTVNNFIGKGAVITNGTTRLAPVPDTNPGDGYQIVLEGGVSGLLDTDVQVSHVELWESIGGLPFHRVWFEYDPLDPDSRCLGLNLVEADYLLAGGPYYGYGPAIQMYGDILDNPTLTTCSIVGTNPDQEKSLLRGLAWFRLVQAHGLAGDMRSSILALEDMKADVGTDAIHVRIADAWRSAYAEHADPVQACQAALPIIRQEPASWQVTDLFGLDHPAETETSLCFAPGED</sequence>
<dbReference type="AlphaFoldDB" id="A0A6B1DYK6"/>
<dbReference type="EMBL" id="VXPY01000096">
    <property type="protein sequence ID" value="MYD91464.1"/>
    <property type="molecule type" value="Genomic_DNA"/>
</dbReference>
<dbReference type="Pfam" id="PF01476">
    <property type="entry name" value="LysM"/>
    <property type="match status" value="2"/>
</dbReference>
<dbReference type="CDD" id="cd00118">
    <property type="entry name" value="LysM"/>
    <property type="match status" value="2"/>
</dbReference>
<gene>
    <name evidence="2" type="ORF">F4Y08_14220</name>
</gene>
<evidence type="ECO:0000259" key="1">
    <source>
        <dbReference type="PROSITE" id="PS51782"/>
    </source>
</evidence>
<feature type="domain" description="LysM" evidence="1">
    <location>
        <begin position="158"/>
        <end position="204"/>
    </location>
</feature>
<accession>A0A6B1DYK6</accession>
<feature type="domain" description="LysM" evidence="1">
    <location>
        <begin position="105"/>
        <end position="151"/>
    </location>
</feature>
<dbReference type="PROSITE" id="PS51782">
    <property type="entry name" value="LYSM"/>
    <property type="match status" value="2"/>
</dbReference>
<protein>
    <submittedName>
        <fullName evidence="2">LysM peptidoglycan-binding domain-containing protein</fullName>
    </submittedName>
</protein>
<dbReference type="Gene3D" id="3.10.350.10">
    <property type="entry name" value="LysM domain"/>
    <property type="match status" value="2"/>
</dbReference>
<proteinExistence type="predicted"/>
<name>A0A6B1DYK6_9CHLR</name>
<dbReference type="SUPFAM" id="SSF69318">
    <property type="entry name" value="Integrin alpha N-terminal domain"/>
    <property type="match status" value="2"/>
</dbReference>
<evidence type="ECO:0000313" key="2">
    <source>
        <dbReference type="EMBL" id="MYD91464.1"/>
    </source>
</evidence>
<comment type="caution">
    <text evidence="2">The sequence shown here is derived from an EMBL/GenBank/DDBJ whole genome shotgun (WGS) entry which is preliminary data.</text>
</comment>
<dbReference type="SUPFAM" id="SSF54106">
    <property type="entry name" value="LysM domain"/>
    <property type="match status" value="2"/>
</dbReference>
<dbReference type="InterPro" id="IPR036779">
    <property type="entry name" value="LysM_dom_sf"/>
</dbReference>
<reference evidence="2" key="1">
    <citation type="submission" date="2019-09" db="EMBL/GenBank/DDBJ databases">
        <title>Characterisation of the sponge microbiome using genome-centric metagenomics.</title>
        <authorList>
            <person name="Engelberts J.P."/>
            <person name="Robbins S.J."/>
            <person name="De Goeij J.M."/>
            <person name="Aranda M."/>
            <person name="Bell S.C."/>
            <person name="Webster N.S."/>
        </authorList>
    </citation>
    <scope>NUCLEOTIDE SEQUENCE</scope>
    <source>
        <strain evidence="2">SB0662_bin_9</strain>
    </source>
</reference>
<dbReference type="InterPro" id="IPR028994">
    <property type="entry name" value="Integrin_alpha_N"/>
</dbReference>
<dbReference type="SMART" id="SM00257">
    <property type="entry name" value="LysM"/>
    <property type="match status" value="2"/>
</dbReference>
<dbReference type="InterPro" id="IPR018392">
    <property type="entry name" value="LysM"/>
</dbReference>
<organism evidence="2">
    <name type="scientific">Caldilineaceae bacterium SB0662_bin_9</name>
    <dbReference type="NCBI Taxonomy" id="2605258"/>
    <lineage>
        <taxon>Bacteria</taxon>
        <taxon>Bacillati</taxon>
        <taxon>Chloroflexota</taxon>
        <taxon>Caldilineae</taxon>
        <taxon>Caldilineales</taxon>
        <taxon>Caldilineaceae</taxon>
    </lineage>
</organism>